<name>A0AAD4K3S0_9MUSC</name>
<keyword evidence="5" id="KW-0786">Thiamine pyrophosphate</keyword>
<dbReference type="FunFam" id="3.40.50.970:FF:000013">
    <property type="entry name" value="Pyruvate dehydrogenase E1 component subunit alpha"/>
    <property type="match status" value="1"/>
</dbReference>
<gene>
    <name evidence="7" type="ORF">KR093_002753</name>
</gene>
<dbReference type="CDD" id="cd02000">
    <property type="entry name" value="TPP_E1_PDC_ADC_BCADC"/>
    <property type="match status" value="1"/>
</dbReference>
<dbReference type="Gene3D" id="3.40.50.970">
    <property type="match status" value="1"/>
</dbReference>
<dbReference type="InterPro" id="IPR050642">
    <property type="entry name" value="PDH_E1_Alpha_Subunit"/>
</dbReference>
<proteinExistence type="predicted"/>
<dbReference type="InterPro" id="IPR001017">
    <property type="entry name" value="DH_E1"/>
</dbReference>
<evidence type="ECO:0000313" key="8">
    <source>
        <dbReference type="Proteomes" id="UP001200034"/>
    </source>
</evidence>
<feature type="non-terminal residue" evidence="7">
    <location>
        <position position="1"/>
    </location>
</feature>
<evidence type="ECO:0000313" key="7">
    <source>
        <dbReference type="EMBL" id="KAH8377017.1"/>
    </source>
</evidence>
<dbReference type="GO" id="GO:0006086">
    <property type="term" value="P:pyruvate decarboxylation to acetyl-CoA"/>
    <property type="evidence" value="ECO:0007669"/>
    <property type="project" value="TreeGrafter"/>
</dbReference>
<evidence type="ECO:0000256" key="3">
    <source>
        <dbReference type="ARBA" id="ARBA00022946"/>
    </source>
</evidence>
<dbReference type="EMBL" id="JAJJHW010001127">
    <property type="protein sequence ID" value="KAH8377017.1"/>
    <property type="molecule type" value="Genomic_DNA"/>
</dbReference>
<dbReference type="InterPro" id="IPR029061">
    <property type="entry name" value="THDP-binding"/>
</dbReference>
<comment type="cofactor">
    <cofactor evidence="1">
        <name>thiamine diphosphate</name>
        <dbReference type="ChEBI" id="CHEBI:58937"/>
    </cofactor>
</comment>
<dbReference type="SUPFAM" id="SSF52518">
    <property type="entry name" value="Thiamin diphosphate-binding fold (THDP-binding)"/>
    <property type="match status" value="1"/>
</dbReference>
<reference evidence="7" key="1">
    <citation type="journal article" date="2021" name="Mol. Ecol. Resour.">
        <title>Phylogenomic analyses of the genus Drosophila reveals genomic signals of climate adaptation.</title>
        <authorList>
            <person name="Li F."/>
            <person name="Rane R.V."/>
            <person name="Luria V."/>
            <person name="Xiong Z."/>
            <person name="Chen J."/>
            <person name="Li Z."/>
            <person name="Catullo R.A."/>
            <person name="Griffin P.C."/>
            <person name="Schiffer M."/>
            <person name="Pearce S."/>
            <person name="Lee S.F."/>
            <person name="McElroy K."/>
            <person name="Stocker A."/>
            <person name="Shirriffs J."/>
            <person name="Cockerell F."/>
            <person name="Coppin C."/>
            <person name="Sgro C.M."/>
            <person name="Karger A."/>
            <person name="Cain J.W."/>
            <person name="Weber J.A."/>
            <person name="Santpere G."/>
            <person name="Kirschner M.W."/>
            <person name="Hoffmann A.A."/>
            <person name="Oakeshott J.G."/>
            <person name="Zhang G."/>
        </authorList>
    </citation>
    <scope>NUCLEOTIDE SEQUENCE</scope>
    <source>
        <strain evidence="7">BGI-SZ-2011g</strain>
    </source>
</reference>
<accession>A0AAD4K3S0</accession>
<dbReference type="PANTHER" id="PTHR11516:SF60">
    <property type="entry name" value="PYRUVATE DEHYDROGENASE E1 COMPONENT SUBUNIT ALPHA"/>
    <property type="match status" value="1"/>
</dbReference>
<evidence type="ECO:0000256" key="2">
    <source>
        <dbReference type="ARBA" id="ARBA00012281"/>
    </source>
</evidence>
<dbReference type="EC" id="1.2.4.1" evidence="2"/>
<keyword evidence="3" id="KW-0809">Transit peptide</keyword>
<keyword evidence="4" id="KW-0560">Oxidoreductase</keyword>
<feature type="non-terminal residue" evidence="7">
    <location>
        <position position="362"/>
    </location>
</feature>
<dbReference type="AlphaFoldDB" id="A0AAD4K3S0"/>
<sequence>ASEESCLVHLPTEFKLHRLEYGPDTLVSLRRSEAALYYRQLMALRRLEATAAQLYEEQLVRGFCHLYTGQEACAVGVHAALRLQDNLIAGHRIHGWAYLCGLTALAVLAELLGRANGCSCGKGGSMHMYGRHFYGGHGIVAAQVPLGAGIALASKYQQRNAVCVAVYGDGGANQGQLFETFNMAHLWKLPVVFVCENNRYGMGTSSWRVSSNTKQYTRGDYLPGIWVDGQDVLSVRSAIEFAIGYALQRGPLVVELCTYRYADHSMSDCDSVYRSSKEVQEVWRRHDAIECFKQLCLDQQLLSVPQLEEIASEVHREMEVAAACAKSDAELPLAHLWSDVYADDSLQGSIRGVLGQQLRHLR</sequence>
<dbReference type="PANTHER" id="PTHR11516">
    <property type="entry name" value="PYRUVATE DEHYDROGENASE E1 COMPONENT, ALPHA SUBUNIT BACTERIAL AND ORGANELLAR"/>
    <property type="match status" value="1"/>
</dbReference>
<protein>
    <recommendedName>
        <fullName evidence="2">pyruvate dehydrogenase (acetyl-transferring)</fullName>
        <ecNumber evidence="2">1.2.4.1</ecNumber>
    </recommendedName>
</protein>
<keyword evidence="8" id="KW-1185">Reference proteome</keyword>
<feature type="domain" description="Dehydrogenase E1 component" evidence="6">
    <location>
        <begin position="40"/>
        <end position="331"/>
    </location>
</feature>
<evidence type="ECO:0000259" key="6">
    <source>
        <dbReference type="Pfam" id="PF00676"/>
    </source>
</evidence>
<dbReference type="Pfam" id="PF00676">
    <property type="entry name" value="E1_dh"/>
    <property type="match status" value="1"/>
</dbReference>
<comment type="caution">
    <text evidence="7">The sequence shown here is derived from an EMBL/GenBank/DDBJ whole genome shotgun (WGS) entry which is preliminary data.</text>
</comment>
<evidence type="ECO:0000256" key="1">
    <source>
        <dbReference type="ARBA" id="ARBA00001964"/>
    </source>
</evidence>
<dbReference type="Proteomes" id="UP001200034">
    <property type="component" value="Unassembled WGS sequence"/>
</dbReference>
<evidence type="ECO:0000256" key="4">
    <source>
        <dbReference type="ARBA" id="ARBA00023002"/>
    </source>
</evidence>
<dbReference type="GO" id="GO:0004739">
    <property type="term" value="F:pyruvate dehydrogenase (acetyl-transferring) activity"/>
    <property type="evidence" value="ECO:0007669"/>
    <property type="project" value="UniProtKB-EC"/>
</dbReference>
<evidence type="ECO:0000256" key="5">
    <source>
        <dbReference type="ARBA" id="ARBA00023052"/>
    </source>
</evidence>
<organism evidence="7 8">
    <name type="scientific">Drosophila rubida</name>
    <dbReference type="NCBI Taxonomy" id="30044"/>
    <lineage>
        <taxon>Eukaryota</taxon>
        <taxon>Metazoa</taxon>
        <taxon>Ecdysozoa</taxon>
        <taxon>Arthropoda</taxon>
        <taxon>Hexapoda</taxon>
        <taxon>Insecta</taxon>
        <taxon>Pterygota</taxon>
        <taxon>Neoptera</taxon>
        <taxon>Endopterygota</taxon>
        <taxon>Diptera</taxon>
        <taxon>Brachycera</taxon>
        <taxon>Muscomorpha</taxon>
        <taxon>Ephydroidea</taxon>
        <taxon>Drosophilidae</taxon>
        <taxon>Drosophila</taxon>
    </lineage>
</organism>